<dbReference type="AlphaFoldDB" id="A0A246WM67"/>
<dbReference type="InterPro" id="IPR011006">
    <property type="entry name" value="CheY-like_superfamily"/>
</dbReference>
<dbReference type="InterPro" id="IPR051015">
    <property type="entry name" value="EvgA-like"/>
</dbReference>
<dbReference type="InterPro" id="IPR016032">
    <property type="entry name" value="Sig_transdc_resp-reg_C-effctor"/>
</dbReference>
<dbReference type="SUPFAM" id="SSF52172">
    <property type="entry name" value="CheY-like"/>
    <property type="match status" value="1"/>
</dbReference>
<dbReference type="Proteomes" id="UP000197596">
    <property type="component" value="Unassembled WGS sequence"/>
</dbReference>
<dbReference type="Gene3D" id="3.40.50.2300">
    <property type="match status" value="1"/>
</dbReference>
<evidence type="ECO:0000256" key="2">
    <source>
        <dbReference type="ARBA" id="ARBA00023125"/>
    </source>
</evidence>
<dbReference type="CDD" id="cd17535">
    <property type="entry name" value="REC_NarL-like"/>
    <property type="match status" value="1"/>
</dbReference>
<dbReference type="Pfam" id="PF00196">
    <property type="entry name" value="GerE"/>
    <property type="match status" value="1"/>
</dbReference>
<evidence type="ECO:0000256" key="3">
    <source>
        <dbReference type="PROSITE-ProRule" id="PRU00169"/>
    </source>
</evidence>
<keyword evidence="2 5" id="KW-0238">DNA-binding</keyword>
<feature type="domain" description="Response regulatory" evidence="4">
    <location>
        <begin position="22"/>
        <end position="138"/>
    </location>
</feature>
<dbReference type="EMBL" id="NJGU01000011">
    <property type="protein sequence ID" value="OWY27437.1"/>
    <property type="molecule type" value="Genomic_DNA"/>
</dbReference>
<dbReference type="PROSITE" id="PS50110">
    <property type="entry name" value="RESPONSE_REGULATORY"/>
    <property type="match status" value="1"/>
</dbReference>
<dbReference type="PANTHER" id="PTHR45566">
    <property type="entry name" value="HTH-TYPE TRANSCRIPTIONAL REGULATOR YHJB-RELATED"/>
    <property type="match status" value="1"/>
</dbReference>
<evidence type="ECO:0000313" key="5">
    <source>
        <dbReference type="EMBL" id="OWY27437.1"/>
    </source>
</evidence>
<reference evidence="5 6" key="1">
    <citation type="submission" date="2017-06" db="EMBL/GenBank/DDBJ databases">
        <title>Herbaspirillum phytohormonus sp. nov., isolated from the root nodule of Robinia pseudoacacia in lead-zinc mine.</title>
        <authorList>
            <person name="Fan M."/>
            <person name="Lin Y."/>
        </authorList>
    </citation>
    <scope>NUCLEOTIDE SEQUENCE [LARGE SCALE GENOMIC DNA]</scope>
    <source>
        <strain evidence="5 6">HZ10</strain>
    </source>
</reference>
<organism evidence="5 6">
    <name type="scientific">Herbaspirillum robiniae</name>
    <dbReference type="NCBI Taxonomy" id="2014887"/>
    <lineage>
        <taxon>Bacteria</taxon>
        <taxon>Pseudomonadati</taxon>
        <taxon>Pseudomonadota</taxon>
        <taxon>Betaproteobacteria</taxon>
        <taxon>Burkholderiales</taxon>
        <taxon>Oxalobacteraceae</taxon>
        <taxon>Herbaspirillum</taxon>
    </lineage>
</organism>
<comment type="caution">
    <text evidence="3">Lacks conserved residue(s) required for the propagation of feature annotation.</text>
</comment>
<dbReference type="InterPro" id="IPR000792">
    <property type="entry name" value="Tscrpt_reg_LuxR_C"/>
</dbReference>
<dbReference type="PANTHER" id="PTHR45566:SF2">
    <property type="entry name" value="NARL SUBFAMILY"/>
    <property type="match status" value="1"/>
</dbReference>
<name>A0A246WM67_9BURK</name>
<dbReference type="SUPFAM" id="SSF46894">
    <property type="entry name" value="C-terminal effector domain of the bipartite response regulators"/>
    <property type="match status" value="1"/>
</dbReference>
<dbReference type="PRINTS" id="PR00038">
    <property type="entry name" value="HTHLUXR"/>
</dbReference>
<dbReference type="GO" id="GO:0003677">
    <property type="term" value="F:DNA binding"/>
    <property type="evidence" value="ECO:0007669"/>
    <property type="project" value="UniProtKB-KW"/>
</dbReference>
<comment type="caution">
    <text evidence="5">The sequence shown here is derived from an EMBL/GenBank/DDBJ whole genome shotgun (WGS) entry which is preliminary data.</text>
</comment>
<sequence length="218" mass="22915">MFQSVLPAGPHTHPAPSLQRIHLMLVDDDAEFRGAVMAALQCCSDITPVAAAASRADGLALLSRAPADVMLVAPALPDGSGLEVIRAAVRRWPGCAVMVATTLGDRADLLDCIEAGAAGYLPKDSAPGHILDEIRGLSNGGGSINPLIAHRILMRSRRGEPALSTYEAQALELIARGFTADEAARRMEVSRHTVSSFVRSVYARMQALAASRPDGLAS</sequence>
<evidence type="ECO:0000256" key="1">
    <source>
        <dbReference type="ARBA" id="ARBA00022553"/>
    </source>
</evidence>
<gene>
    <name evidence="5" type="ORF">CEJ42_20175</name>
</gene>
<evidence type="ECO:0000259" key="4">
    <source>
        <dbReference type="PROSITE" id="PS50110"/>
    </source>
</evidence>
<evidence type="ECO:0000313" key="6">
    <source>
        <dbReference type="Proteomes" id="UP000197596"/>
    </source>
</evidence>
<dbReference type="Pfam" id="PF00072">
    <property type="entry name" value="Response_reg"/>
    <property type="match status" value="1"/>
</dbReference>
<accession>A0A246WM67</accession>
<dbReference type="GO" id="GO:0000160">
    <property type="term" value="P:phosphorelay signal transduction system"/>
    <property type="evidence" value="ECO:0007669"/>
    <property type="project" value="InterPro"/>
</dbReference>
<dbReference type="GO" id="GO:0006355">
    <property type="term" value="P:regulation of DNA-templated transcription"/>
    <property type="evidence" value="ECO:0007669"/>
    <property type="project" value="InterPro"/>
</dbReference>
<protein>
    <submittedName>
        <fullName evidence="5">DNA-binding response regulator</fullName>
    </submittedName>
</protein>
<dbReference type="InterPro" id="IPR058245">
    <property type="entry name" value="NreC/VraR/RcsB-like_REC"/>
</dbReference>
<dbReference type="SMART" id="SM00421">
    <property type="entry name" value="HTH_LUXR"/>
    <property type="match status" value="1"/>
</dbReference>
<dbReference type="SMART" id="SM00448">
    <property type="entry name" value="REC"/>
    <property type="match status" value="1"/>
</dbReference>
<proteinExistence type="predicted"/>
<dbReference type="InterPro" id="IPR001789">
    <property type="entry name" value="Sig_transdc_resp-reg_receiver"/>
</dbReference>
<keyword evidence="1" id="KW-0597">Phosphoprotein</keyword>